<sequence>MKDRSDASYLHPEWTEEETAMLVEAWNTVESSSKDYHPTRNKFAGGLGERITEVFSRRSNKKRSTSGVHVQRCKLYDAIRFIHHFDEMQQTCGGRLWFDLSTEERVKIATTDRTSKTVFALTRESYNTLVKLKSVRKWTNVRHTIVTKPKLYVEADLCGPEACSSCWSTSEVKSLVRSWCRFMKKSNCSVGAFVTQSSAESATSYTPWNHSTVSAWRKLKRIATSYLFIQDFNKRYAPAKWFQLSDGTQNMWLDWTALPADFEDISKDVYDVIRSVDFLESSQTIDNDKVNGREFNAGRQLKALREDHLIGNNTPRLKRVRTDSPHLPESKCTKTQKDSKQASDQHKACNDLYEHLERLQERQFKQAIQRLRSNLERDIRESTNAVRAVLFERLGDPGDSGDATFVANLLDDQQRQLRDRFLQFQRDETTVNGDIFDISSS</sequence>
<dbReference type="AlphaFoldDB" id="A0A081AYI4"/>
<feature type="compositionally biased region" description="Basic and acidic residues" evidence="1">
    <location>
        <begin position="320"/>
        <end position="344"/>
    </location>
</feature>
<gene>
    <name evidence="2" type="ORF">F444_02100</name>
</gene>
<name>A0A081AYI4_PHYNI</name>
<organism evidence="2 3">
    <name type="scientific">Phytophthora nicotianae P1976</name>
    <dbReference type="NCBI Taxonomy" id="1317066"/>
    <lineage>
        <taxon>Eukaryota</taxon>
        <taxon>Sar</taxon>
        <taxon>Stramenopiles</taxon>
        <taxon>Oomycota</taxon>
        <taxon>Peronosporomycetes</taxon>
        <taxon>Peronosporales</taxon>
        <taxon>Peronosporaceae</taxon>
        <taxon>Phytophthora</taxon>
    </lineage>
</organism>
<comment type="caution">
    <text evidence="2">The sequence shown here is derived from an EMBL/GenBank/DDBJ whole genome shotgun (WGS) entry which is preliminary data.</text>
</comment>
<evidence type="ECO:0000256" key="1">
    <source>
        <dbReference type="SAM" id="MobiDB-lite"/>
    </source>
</evidence>
<accession>A0A081AYI4</accession>
<proteinExistence type="predicted"/>
<protein>
    <submittedName>
        <fullName evidence="2">Uncharacterized protein</fullName>
    </submittedName>
</protein>
<dbReference type="Proteomes" id="UP000028582">
    <property type="component" value="Unassembled WGS sequence"/>
</dbReference>
<dbReference type="EMBL" id="ANJA01000392">
    <property type="protein sequence ID" value="ETO83945.1"/>
    <property type="molecule type" value="Genomic_DNA"/>
</dbReference>
<reference evidence="2 3" key="1">
    <citation type="submission" date="2013-11" db="EMBL/GenBank/DDBJ databases">
        <title>The Genome Sequence of Phytophthora parasitica P1976.</title>
        <authorList>
            <consortium name="The Broad Institute Genomics Platform"/>
            <person name="Russ C."/>
            <person name="Tyler B."/>
            <person name="Panabieres F."/>
            <person name="Shan W."/>
            <person name="Tripathy S."/>
            <person name="Grunwald N."/>
            <person name="Machado M."/>
            <person name="Johnson C.S."/>
            <person name="Walker B."/>
            <person name="Young S."/>
            <person name="Zeng Q."/>
            <person name="Gargeya S."/>
            <person name="Fitzgerald M."/>
            <person name="Haas B."/>
            <person name="Abouelleil A."/>
            <person name="Allen A.W."/>
            <person name="Alvarado L."/>
            <person name="Arachchi H.M."/>
            <person name="Berlin A.M."/>
            <person name="Chapman S.B."/>
            <person name="Gainer-Dewar J."/>
            <person name="Goldberg J."/>
            <person name="Griggs A."/>
            <person name="Gujja S."/>
            <person name="Hansen M."/>
            <person name="Howarth C."/>
            <person name="Imamovic A."/>
            <person name="Ireland A."/>
            <person name="Larimer J."/>
            <person name="McCowan C."/>
            <person name="Murphy C."/>
            <person name="Pearson M."/>
            <person name="Poon T.W."/>
            <person name="Priest M."/>
            <person name="Roberts A."/>
            <person name="Saif S."/>
            <person name="Shea T."/>
            <person name="Sisk P."/>
            <person name="Sykes S."/>
            <person name="Wortman J."/>
            <person name="Nusbaum C."/>
            <person name="Birren B."/>
        </authorList>
    </citation>
    <scope>NUCLEOTIDE SEQUENCE [LARGE SCALE GENOMIC DNA]</scope>
    <source>
        <strain evidence="2 3">P1976</strain>
    </source>
</reference>
<evidence type="ECO:0000313" key="3">
    <source>
        <dbReference type="Proteomes" id="UP000028582"/>
    </source>
</evidence>
<evidence type="ECO:0000313" key="2">
    <source>
        <dbReference type="EMBL" id="ETO83945.1"/>
    </source>
</evidence>
<feature type="region of interest" description="Disordered" evidence="1">
    <location>
        <begin position="316"/>
        <end position="344"/>
    </location>
</feature>
<dbReference type="OrthoDB" id="91725at2759"/>